<dbReference type="Proteomes" id="UP000193484">
    <property type="component" value="Unassembled WGS sequence"/>
</dbReference>
<comment type="caution">
    <text evidence="1">The sequence shown here is derived from an EMBL/GenBank/DDBJ whole genome shotgun (WGS) entry which is preliminary data.</text>
</comment>
<proteinExistence type="predicted"/>
<keyword evidence="2" id="KW-1185">Reference proteome</keyword>
<dbReference type="AlphaFoldDB" id="A0A1X1R8Y0"/>
<gene>
    <name evidence="1" type="ORF">AWC04_13920</name>
</gene>
<name>A0A1X1R8Y0_MYCFA</name>
<protein>
    <submittedName>
        <fullName evidence="1">Uncharacterized protein</fullName>
    </submittedName>
</protein>
<organism evidence="1 2">
    <name type="scientific">Mycolicibacterium fallax</name>
    <name type="common">Mycobacterium fallax</name>
    <dbReference type="NCBI Taxonomy" id="1793"/>
    <lineage>
        <taxon>Bacteria</taxon>
        <taxon>Bacillati</taxon>
        <taxon>Actinomycetota</taxon>
        <taxon>Actinomycetes</taxon>
        <taxon>Mycobacteriales</taxon>
        <taxon>Mycobacteriaceae</taxon>
        <taxon>Mycolicibacterium</taxon>
    </lineage>
</organism>
<evidence type="ECO:0000313" key="1">
    <source>
        <dbReference type="EMBL" id="ORV01351.1"/>
    </source>
</evidence>
<evidence type="ECO:0000313" key="2">
    <source>
        <dbReference type="Proteomes" id="UP000193484"/>
    </source>
</evidence>
<accession>A0A1X1R8Y0</accession>
<sequence length="109" mass="12443">MGEIIVSIFGELIKLDLKPDAGKTTGEALARAIEQAYAEAYRESFRQLGMVFDRLERDVAEDGRLLAKVRTMRAEYADPGALQRLLRHRQAHREHATWDPAVDPLRRNI</sequence>
<dbReference type="EMBL" id="LQOJ01000046">
    <property type="protein sequence ID" value="ORV01351.1"/>
    <property type="molecule type" value="Genomic_DNA"/>
</dbReference>
<reference evidence="1 2" key="1">
    <citation type="submission" date="2016-01" db="EMBL/GenBank/DDBJ databases">
        <title>The new phylogeny of the genus Mycobacterium.</title>
        <authorList>
            <person name="Tarcisio F."/>
            <person name="Conor M."/>
            <person name="Antonella G."/>
            <person name="Elisabetta G."/>
            <person name="Giulia F.S."/>
            <person name="Sara T."/>
            <person name="Anna F."/>
            <person name="Clotilde B."/>
            <person name="Roberto B."/>
            <person name="Veronica D.S."/>
            <person name="Fabio R."/>
            <person name="Monica P."/>
            <person name="Olivier J."/>
            <person name="Enrico T."/>
            <person name="Nicola S."/>
        </authorList>
    </citation>
    <scope>NUCLEOTIDE SEQUENCE [LARGE SCALE GENOMIC DNA]</scope>
    <source>
        <strain evidence="1 2">DSM 44179</strain>
    </source>
</reference>